<organism evidence="2 3">
    <name type="scientific">Gordonia mangrovi</name>
    <dbReference type="NCBI Taxonomy" id="2665643"/>
    <lineage>
        <taxon>Bacteria</taxon>
        <taxon>Bacillati</taxon>
        <taxon>Actinomycetota</taxon>
        <taxon>Actinomycetes</taxon>
        <taxon>Mycobacteriales</taxon>
        <taxon>Gordoniaceae</taxon>
        <taxon>Gordonia</taxon>
    </lineage>
</organism>
<dbReference type="InterPro" id="IPR050426">
    <property type="entry name" value="Glycosyltransferase_28"/>
</dbReference>
<sequence length="391" mass="40158">MAIVAGPDAGHAFPAFALAERLTSAGIETVVYTGEQWRATAGTRGVCVAALPGLAAITGDDDADAGAKLSRRAARIAVGLAPILATTRVDLVISDVITVGGAWAAELAGIPWIELSPHPLYLPSAGRPPIGAGLEPGVGRAGRLRDAALRTATRRSLRAGERQRARARSTIGLFGLGEPVARLVATLPGLEVWRPDWPADTHLIGPLLWEPTDAVFDHPAGDGPLVLIAPSTAVTGAADMVSTTLAAVTGELADLSVRVVVSALQSPDGIESSARVVVGTGRQDEVLTHAALVICGGGHGMLAKSLMASVPVVTVPGGGDQWELANRVQRQGSGVLVRPLTVDAVAAAVREVLTDPGFAAAASQVSVSAREVTDPVRIVQWLLDRSGHHLA</sequence>
<dbReference type="Gene3D" id="3.40.50.2000">
    <property type="entry name" value="Glycogen Phosphorylase B"/>
    <property type="match status" value="2"/>
</dbReference>
<accession>A0A6L7GR65</accession>
<evidence type="ECO:0000313" key="2">
    <source>
        <dbReference type="EMBL" id="MXP22386.1"/>
    </source>
</evidence>
<dbReference type="GO" id="GO:0008194">
    <property type="term" value="F:UDP-glycosyltransferase activity"/>
    <property type="evidence" value="ECO:0007669"/>
    <property type="project" value="InterPro"/>
</dbReference>
<comment type="caution">
    <text evidence="2">The sequence shown here is derived from an EMBL/GenBank/DDBJ whole genome shotgun (WGS) entry which is preliminary data.</text>
</comment>
<dbReference type="PANTHER" id="PTHR48050:SF13">
    <property type="entry name" value="STEROL 3-BETA-GLUCOSYLTRANSFERASE UGT80A2"/>
    <property type="match status" value="1"/>
</dbReference>
<dbReference type="GO" id="GO:0017000">
    <property type="term" value="P:antibiotic biosynthetic process"/>
    <property type="evidence" value="ECO:0007669"/>
    <property type="project" value="UniProtKB-ARBA"/>
</dbReference>
<evidence type="ECO:0000259" key="1">
    <source>
        <dbReference type="Pfam" id="PF06722"/>
    </source>
</evidence>
<dbReference type="PANTHER" id="PTHR48050">
    <property type="entry name" value="STEROL 3-BETA-GLUCOSYLTRANSFERASE"/>
    <property type="match status" value="1"/>
</dbReference>
<dbReference type="CDD" id="cd03784">
    <property type="entry name" value="GT1_Gtf-like"/>
    <property type="match status" value="1"/>
</dbReference>
<proteinExistence type="predicted"/>
<gene>
    <name evidence="2" type="ORF">GIY30_13660</name>
</gene>
<dbReference type="InterPro" id="IPR010610">
    <property type="entry name" value="EryCIII-like_C"/>
</dbReference>
<keyword evidence="2" id="KW-0808">Transferase</keyword>
<evidence type="ECO:0000313" key="3">
    <source>
        <dbReference type="Proteomes" id="UP000475545"/>
    </source>
</evidence>
<protein>
    <submittedName>
        <fullName evidence="2">Glycosyl transferase</fullName>
    </submittedName>
</protein>
<dbReference type="Pfam" id="PF06722">
    <property type="entry name" value="EryCIII-like_C"/>
    <property type="match status" value="1"/>
</dbReference>
<dbReference type="Proteomes" id="UP000475545">
    <property type="component" value="Unassembled WGS sequence"/>
</dbReference>
<dbReference type="SUPFAM" id="SSF53756">
    <property type="entry name" value="UDP-Glycosyltransferase/glycogen phosphorylase"/>
    <property type="match status" value="1"/>
</dbReference>
<reference evidence="2 3" key="1">
    <citation type="submission" date="2019-11" db="EMBL/GenBank/DDBJ databases">
        <title>Gordonia sp. nov., a novel actinobacterium isolated from mangrove soil in Hainan.</title>
        <authorList>
            <person name="Huang X."/>
            <person name="Xie Y."/>
            <person name="Chu X."/>
            <person name="Xiao K."/>
        </authorList>
    </citation>
    <scope>NUCLEOTIDE SEQUENCE [LARGE SCALE GENOMIC DNA]</scope>
    <source>
        <strain evidence="2 3">HNM0687</strain>
    </source>
</reference>
<dbReference type="AlphaFoldDB" id="A0A6L7GR65"/>
<dbReference type="EMBL" id="WMBR01000003">
    <property type="protein sequence ID" value="MXP22386.1"/>
    <property type="molecule type" value="Genomic_DNA"/>
</dbReference>
<keyword evidence="3" id="KW-1185">Reference proteome</keyword>
<name>A0A6L7GR65_9ACTN</name>
<dbReference type="GO" id="GO:0016758">
    <property type="term" value="F:hexosyltransferase activity"/>
    <property type="evidence" value="ECO:0007669"/>
    <property type="project" value="UniProtKB-ARBA"/>
</dbReference>
<feature type="domain" description="Erythromycin biosynthesis protein CIII-like C-terminal" evidence="1">
    <location>
        <begin position="285"/>
        <end position="381"/>
    </location>
</feature>
<dbReference type="InterPro" id="IPR002213">
    <property type="entry name" value="UDP_glucos_trans"/>
</dbReference>